<dbReference type="Proteomes" id="UP000644441">
    <property type="component" value="Unassembled WGS sequence"/>
</dbReference>
<keyword evidence="1 2" id="KW-0732">Signal</keyword>
<dbReference type="InterPro" id="IPR039424">
    <property type="entry name" value="SBP_5"/>
</dbReference>
<dbReference type="SUPFAM" id="SSF53850">
    <property type="entry name" value="Periplasmic binding protein-like II"/>
    <property type="match status" value="1"/>
</dbReference>
<dbReference type="PIRSF" id="PIRSF002741">
    <property type="entry name" value="MppA"/>
    <property type="match status" value="1"/>
</dbReference>
<dbReference type="Gene3D" id="3.10.105.10">
    <property type="entry name" value="Dipeptide-binding Protein, Domain 3"/>
    <property type="match status" value="1"/>
</dbReference>
<proteinExistence type="predicted"/>
<reference evidence="4 5" key="1">
    <citation type="submission" date="2012-09" db="EMBL/GenBank/DDBJ databases">
        <title>Genome Sequence of alkane-degrading Bacterium Alcanivorax venustensis ISO4.</title>
        <authorList>
            <person name="Lai Q."/>
            <person name="Shao Z."/>
        </authorList>
    </citation>
    <scope>NUCLEOTIDE SEQUENCE [LARGE SCALE GENOMIC DNA]</scope>
    <source>
        <strain evidence="4 5">ISO4</strain>
    </source>
</reference>
<dbReference type="PANTHER" id="PTHR30290">
    <property type="entry name" value="PERIPLASMIC BINDING COMPONENT OF ABC TRANSPORTER"/>
    <property type="match status" value="1"/>
</dbReference>
<evidence type="ECO:0000313" key="5">
    <source>
        <dbReference type="Proteomes" id="UP000644441"/>
    </source>
</evidence>
<dbReference type="Gene3D" id="3.40.190.10">
    <property type="entry name" value="Periplasmic binding protein-like II"/>
    <property type="match status" value="1"/>
</dbReference>
<feature type="signal peptide" evidence="2">
    <location>
        <begin position="1"/>
        <end position="25"/>
    </location>
</feature>
<dbReference type="PANTHER" id="PTHR30290:SF64">
    <property type="entry name" value="ABC TRANSPORTER PERIPLASMIC BINDING PROTEIN"/>
    <property type="match status" value="1"/>
</dbReference>
<dbReference type="EMBL" id="ARXR01000019">
    <property type="protein sequence ID" value="MBF5053629.1"/>
    <property type="molecule type" value="Genomic_DNA"/>
</dbReference>
<dbReference type="Pfam" id="PF00496">
    <property type="entry name" value="SBP_bac_5"/>
    <property type="match status" value="1"/>
</dbReference>
<comment type="caution">
    <text evidence="4">The sequence shown here is derived from an EMBL/GenBank/DDBJ whole genome shotgun (WGS) entry which is preliminary data.</text>
</comment>
<dbReference type="CDD" id="cd08497">
    <property type="entry name" value="MbnE-like"/>
    <property type="match status" value="1"/>
</dbReference>
<protein>
    <submittedName>
        <fullName evidence="4">Oligopeptide ABC transporter periplasmic peptide-binding protein</fullName>
    </submittedName>
</protein>
<name>A0ABS0AHP4_9GAMM</name>
<organism evidence="4 5">
    <name type="scientific">Alloalcanivorax venustensis ISO4</name>
    <dbReference type="NCBI Taxonomy" id="1177184"/>
    <lineage>
        <taxon>Bacteria</taxon>
        <taxon>Pseudomonadati</taxon>
        <taxon>Pseudomonadota</taxon>
        <taxon>Gammaproteobacteria</taxon>
        <taxon>Oceanospirillales</taxon>
        <taxon>Alcanivoracaceae</taxon>
        <taxon>Alloalcanivorax</taxon>
    </lineage>
</organism>
<keyword evidence="5" id="KW-1185">Reference proteome</keyword>
<accession>A0ABS0AHP4</accession>
<evidence type="ECO:0000259" key="3">
    <source>
        <dbReference type="Pfam" id="PF00496"/>
    </source>
</evidence>
<evidence type="ECO:0000256" key="1">
    <source>
        <dbReference type="ARBA" id="ARBA00022729"/>
    </source>
</evidence>
<feature type="domain" description="Solute-binding protein family 5" evidence="3">
    <location>
        <begin position="106"/>
        <end position="510"/>
    </location>
</feature>
<feature type="chain" id="PRO_5045485242" evidence="2">
    <location>
        <begin position="26"/>
        <end position="602"/>
    </location>
</feature>
<evidence type="ECO:0000256" key="2">
    <source>
        <dbReference type="SAM" id="SignalP"/>
    </source>
</evidence>
<sequence>MKGAMRCLVCCLFFVAALFGGPALAETQRSHAITMHGEPKYPAGFKHFDYVRPDAPKGGSLSLHVVGGFDNFQPWLPKGQAAAGSQGLVFDTLTVRSKDEPFTEYGLLAESMEWPEDRSWVTFTLREQARFADGHPVRAEDVVWSFKQLRDKGAPFYAYYYGDVEKVEALSERKVKFSFKAGDNRELVMIVGQLPVMPKHYWDDKPFDDANLVPPPGSGPYKVDSFKAGKRVVYQRRDDYWAKDLPVNRGHHNFGRIIYEYYLDQTVALEAFKRGDYDWRSENNSKYWATAYTGEAFRDGEIITEEVTHQNPAGMQGFIFNTRRPLFQDPVLREAMTYAFDFEWSNKNLFYGQYKRTRSYFQNSELAATGLPDEKELALLKPLREDLPPRVFTEAYQPPVSDGSGRPRDNLRQAQALLKDAGYQVKDGKLHTPDGEPVSFEFLLYQPAFERIVLPYARNLKTLGIDADVVRVDQSQYVQRVRNFNFDMMVGGWGQSPSPGNEQRGYWGSAAAERDSSQNYAGVSNPAIDELVSKVIAANTREQLVTRTRALDRALQWGFYVVPNWYLDYHRFAYQSRLAHPPLPPYVGFDGATELWWDKSAQ</sequence>
<evidence type="ECO:0000313" key="4">
    <source>
        <dbReference type="EMBL" id="MBF5053629.1"/>
    </source>
</evidence>
<dbReference type="InterPro" id="IPR030678">
    <property type="entry name" value="Peptide/Ni-bd"/>
</dbReference>
<gene>
    <name evidence="4" type="ORF">ISO4_02231</name>
</gene>
<dbReference type="InterPro" id="IPR000914">
    <property type="entry name" value="SBP_5_dom"/>
</dbReference>